<comment type="caution">
    <text evidence="7">The sequence shown here is derived from an EMBL/GenBank/DDBJ whole genome shotgun (WGS) entry which is preliminary data.</text>
</comment>
<comment type="similarity">
    <text evidence="5">Belongs to the DarP family.</text>
</comment>
<dbReference type="OrthoDB" id="5293604at2"/>
<dbReference type="RefSeq" id="WP_095618289.1">
    <property type="nucleotide sequence ID" value="NZ_NSKD01000007.1"/>
</dbReference>
<dbReference type="HAMAP" id="MF_00765">
    <property type="entry name" value="DarP"/>
    <property type="match status" value="1"/>
</dbReference>
<dbReference type="GO" id="GO:0019843">
    <property type="term" value="F:rRNA binding"/>
    <property type="evidence" value="ECO:0007669"/>
    <property type="project" value="UniProtKB-UniRule"/>
</dbReference>
<reference evidence="7 8" key="1">
    <citation type="submission" date="2017-08" db="EMBL/GenBank/DDBJ databases">
        <title>Halovibrio sewagensis sp. nov., isolated from wastewater of high salinity.</title>
        <authorList>
            <person name="Dong X."/>
            <person name="Zhang G."/>
        </authorList>
    </citation>
    <scope>NUCLEOTIDE SEQUENCE [LARGE SCALE GENOMIC DNA]</scope>
    <source>
        <strain evidence="7 8">YL5-2</strain>
    </source>
</reference>
<gene>
    <name evidence="5" type="primary">darP</name>
    <name evidence="7" type="ORF">CK501_13615</name>
</gene>
<keyword evidence="3 5" id="KW-0699">rRNA-binding</keyword>
<evidence type="ECO:0000256" key="2">
    <source>
        <dbReference type="ARBA" id="ARBA00022517"/>
    </source>
</evidence>
<evidence type="ECO:0000256" key="1">
    <source>
        <dbReference type="ARBA" id="ARBA00022490"/>
    </source>
</evidence>
<organism evidence="7 8">
    <name type="scientific">Halovibrio salipaludis</name>
    <dbReference type="NCBI Taxonomy" id="2032626"/>
    <lineage>
        <taxon>Bacteria</taxon>
        <taxon>Pseudomonadati</taxon>
        <taxon>Pseudomonadota</taxon>
        <taxon>Gammaproteobacteria</taxon>
        <taxon>Oceanospirillales</taxon>
        <taxon>Halomonadaceae</taxon>
        <taxon>Halovibrio</taxon>
    </lineage>
</organism>
<sequence length="174" mass="20199">MSDADTPGQPQEELPSKSQAKREMQDLRELAAALAALPEERIHQLPASSALIEGLLEVRHLPDGDPRRRQTLYLGRQILEEDEQALRRAVAGQTAGTPEHTRRLHMAERWRERLIHEGKPALTEFMDRYPQTDVQHLRQLIRNAARQSDSGDRNSPRRRLYRYLRERIDEGEQL</sequence>
<name>A0A2A2F1A0_9GAMM</name>
<evidence type="ECO:0000313" key="8">
    <source>
        <dbReference type="Proteomes" id="UP000218896"/>
    </source>
</evidence>
<dbReference type="EMBL" id="NSKD01000007">
    <property type="protein sequence ID" value="PAU78718.1"/>
    <property type="molecule type" value="Genomic_DNA"/>
</dbReference>
<comment type="function">
    <text evidence="5">Member of a network of 50S ribosomal subunit biogenesis factors which assembles along the 30S-50S interface, preventing incorrect 23S rRNA structures from forming. Promotes peptidyl transferase center (PTC) maturation.</text>
</comment>
<evidence type="ECO:0000256" key="6">
    <source>
        <dbReference type="SAM" id="MobiDB-lite"/>
    </source>
</evidence>
<dbReference type="GO" id="GO:0005829">
    <property type="term" value="C:cytosol"/>
    <property type="evidence" value="ECO:0007669"/>
    <property type="project" value="TreeGrafter"/>
</dbReference>
<dbReference type="PANTHER" id="PTHR38101:SF1">
    <property type="entry name" value="UPF0307 PROTEIN YJGA"/>
    <property type="match status" value="1"/>
</dbReference>
<dbReference type="PIRSF" id="PIRSF016183">
    <property type="entry name" value="UCP016183"/>
    <property type="match status" value="1"/>
</dbReference>
<protein>
    <recommendedName>
        <fullName evidence="5">Dual-action ribosomal maturation protein DarP</fullName>
    </recommendedName>
    <alternativeName>
        <fullName evidence="5">Large ribosomal subunit assembly factor DarP</fullName>
    </alternativeName>
</protein>
<keyword evidence="1 5" id="KW-0963">Cytoplasm</keyword>
<dbReference type="GO" id="GO:0043022">
    <property type="term" value="F:ribosome binding"/>
    <property type="evidence" value="ECO:0007669"/>
    <property type="project" value="UniProtKB-UniRule"/>
</dbReference>
<evidence type="ECO:0000256" key="5">
    <source>
        <dbReference type="HAMAP-Rule" id="MF_00765"/>
    </source>
</evidence>
<dbReference type="SUPFAM" id="SSF158710">
    <property type="entry name" value="PSPTO4464-like"/>
    <property type="match status" value="1"/>
</dbReference>
<comment type="subcellular location">
    <subcellularLocation>
        <location evidence="5">Cytoplasm</location>
    </subcellularLocation>
    <text evidence="5">Associates with late stage pre-50S ribosomal subunits.</text>
</comment>
<dbReference type="Proteomes" id="UP000218896">
    <property type="component" value="Unassembled WGS sequence"/>
</dbReference>
<dbReference type="InterPro" id="IPR006839">
    <property type="entry name" value="DarP"/>
</dbReference>
<proteinExistence type="inferred from homology"/>
<keyword evidence="2 5" id="KW-0690">Ribosome biogenesis</keyword>
<dbReference type="CDD" id="cd16331">
    <property type="entry name" value="YjgA-like"/>
    <property type="match status" value="1"/>
</dbReference>
<dbReference type="InterPro" id="IPR023153">
    <property type="entry name" value="DarP_sf"/>
</dbReference>
<evidence type="ECO:0000313" key="7">
    <source>
        <dbReference type="EMBL" id="PAU78718.1"/>
    </source>
</evidence>
<dbReference type="GO" id="GO:1902626">
    <property type="term" value="P:assembly of large subunit precursor of preribosome"/>
    <property type="evidence" value="ECO:0007669"/>
    <property type="project" value="UniProtKB-UniRule"/>
</dbReference>
<dbReference type="AlphaFoldDB" id="A0A2A2F1A0"/>
<accession>A0A2A2F1A0</accession>
<dbReference type="NCBIfam" id="NF003593">
    <property type="entry name" value="PRK05255.1-1"/>
    <property type="match status" value="1"/>
</dbReference>
<keyword evidence="8" id="KW-1185">Reference proteome</keyword>
<dbReference type="Pfam" id="PF04751">
    <property type="entry name" value="DarP"/>
    <property type="match status" value="1"/>
</dbReference>
<dbReference type="PANTHER" id="PTHR38101">
    <property type="entry name" value="UPF0307 PROTEIN YJGA"/>
    <property type="match status" value="1"/>
</dbReference>
<evidence type="ECO:0000256" key="4">
    <source>
        <dbReference type="ARBA" id="ARBA00022884"/>
    </source>
</evidence>
<evidence type="ECO:0000256" key="3">
    <source>
        <dbReference type="ARBA" id="ARBA00022730"/>
    </source>
</evidence>
<dbReference type="Gene3D" id="1.10.60.30">
    <property type="entry name" value="PSPTO4464-like domains"/>
    <property type="match status" value="2"/>
</dbReference>
<feature type="region of interest" description="Disordered" evidence="6">
    <location>
        <begin position="1"/>
        <end position="25"/>
    </location>
</feature>
<keyword evidence="4 5" id="KW-0694">RNA-binding</keyword>